<name>A0A2N9GYC1_FAGSY</name>
<dbReference type="EMBL" id="OIVN01002891">
    <property type="protein sequence ID" value="SPD07287.1"/>
    <property type="molecule type" value="Genomic_DNA"/>
</dbReference>
<organism evidence="1">
    <name type="scientific">Fagus sylvatica</name>
    <name type="common">Beechnut</name>
    <dbReference type="NCBI Taxonomy" id="28930"/>
    <lineage>
        <taxon>Eukaryota</taxon>
        <taxon>Viridiplantae</taxon>
        <taxon>Streptophyta</taxon>
        <taxon>Embryophyta</taxon>
        <taxon>Tracheophyta</taxon>
        <taxon>Spermatophyta</taxon>
        <taxon>Magnoliopsida</taxon>
        <taxon>eudicotyledons</taxon>
        <taxon>Gunneridae</taxon>
        <taxon>Pentapetalae</taxon>
        <taxon>rosids</taxon>
        <taxon>fabids</taxon>
        <taxon>Fagales</taxon>
        <taxon>Fagaceae</taxon>
        <taxon>Fagus</taxon>
    </lineage>
</organism>
<accession>A0A2N9GYC1</accession>
<sequence>MEQLKTIGRELAMGSQGGFGQSKEFLKLVKSIGEARSKVEEDCIVVHEIETLKR</sequence>
<protein>
    <submittedName>
        <fullName evidence="1">Uncharacterized protein</fullName>
    </submittedName>
</protein>
<gene>
    <name evidence="1" type="ORF">FSB_LOCUS35169</name>
</gene>
<proteinExistence type="predicted"/>
<reference evidence="1" key="1">
    <citation type="submission" date="2018-02" db="EMBL/GenBank/DDBJ databases">
        <authorList>
            <person name="Cohen D.B."/>
            <person name="Kent A.D."/>
        </authorList>
    </citation>
    <scope>NUCLEOTIDE SEQUENCE</scope>
</reference>
<evidence type="ECO:0000313" key="1">
    <source>
        <dbReference type="EMBL" id="SPD07287.1"/>
    </source>
</evidence>
<dbReference type="AlphaFoldDB" id="A0A2N9GYC1"/>